<evidence type="ECO:0000256" key="1">
    <source>
        <dbReference type="SAM" id="MobiDB-lite"/>
    </source>
</evidence>
<dbReference type="OrthoDB" id="2801937at2759"/>
<protein>
    <submittedName>
        <fullName evidence="2">Uncharacterized protein</fullName>
    </submittedName>
</protein>
<keyword evidence="3" id="KW-1185">Reference proteome</keyword>
<organism evidence="2 3">
    <name type="scientific">Daedalea quercina L-15889</name>
    <dbReference type="NCBI Taxonomy" id="1314783"/>
    <lineage>
        <taxon>Eukaryota</taxon>
        <taxon>Fungi</taxon>
        <taxon>Dikarya</taxon>
        <taxon>Basidiomycota</taxon>
        <taxon>Agaricomycotina</taxon>
        <taxon>Agaricomycetes</taxon>
        <taxon>Polyporales</taxon>
        <taxon>Fomitopsis</taxon>
    </lineage>
</organism>
<feature type="compositionally biased region" description="Low complexity" evidence="1">
    <location>
        <begin position="193"/>
        <end position="215"/>
    </location>
</feature>
<name>A0A165LJD0_9APHY</name>
<reference evidence="2 3" key="1">
    <citation type="journal article" date="2016" name="Mol. Biol. Evol.">
        <title>Comparative Genomics of Early-Diverging Mushroom-Forming Fungi Provides Insights into the Origins of Lignocellulose Decay Capabilities.</title>
        <authorList>
            <person name="Nagy L.G."/>
            <person name="Riley R."/>
            <person name="Tritt A."/>
            <person name="Adam C."/>
            <person name="Daum C."/>
            <person name="Floudas D."/>
            <person name="Sun H."/>
            <person name="Yadav J.S."/>
            <person name="Pangilinan J."/>
            <person name="Larsson K.H."/>
            <person name="Matsuura K."/>
            <person name="Barry K."/>
            <person name="Labutti K."/>
            <person name="Kuo R."/>
            <person name="Ohm R.A."/>
            <person name="Bhattacharya S.S."/>
            <person name="Shirouzu T."/>
            <person name="Yoshinaga Y."/>
            <person name="Martin F.M."/>
            <person name="Grigoriev I.V."/>
            <person name="Hibbett D.S."/>
        </authorList>
    </citation>
    <scope>NUCLEOTIDE SEQUENCE [LARGE SCALE GENOMIC DNA]</scope>
    <source>
        <strain evidence="2 3">L-15889</strain>
    </source>
</reference>
<sequence length="310" mass="34565">MQSSGVLRPHETSVGYSDSLVWGRSLTLSSLVAISESVAMRGPRRKAYYARPDNFTTSCSIPAAMGFRRMDPTYAKFTSILRIYASRFLDKSLLLQQQDRKQWQSFVSKVVRKAPFISDYEDYWPIEEYVRRWLYDTRRSGQKQGEKSPITHVRGDQDEESQTSGTSETGSRQIRSNRKPVGTYRSQSREILPSAPSSSSDSSTTHSRTTTAPTSLAGTVAAAPQNQASSFAGESPFEPCEEFVRDFLQALPPGMGNLVARFINAGLVNRSCFIALAGMPDWEKDKLLRDDMSLTAFQMRAVRVGLAGLN</sequence>
<dbReference type="AlphaFoldDB" id="A0A165LJD0"/>
<dbReference type="Proteomes" id="UP000076727">
    <property type="component" value="Unassembled WGS sequence"/>
</dbReference>
<evidence type="ECO:0000313" key="2">
    <source>
        <dbReference type="EMBL" id="KZT64491.1"/>
    </source>
</evidence>
<feature type="compositionally biased region" description="Low complexity" evidence="1">
    <location>
        <begin position="162"/>
        <end position="171"/>
    </location>
</feature>
<gene>
    <name evidence="2" type="ORF">DAEQUDRAFT_814948</name>
</gene>
<proteinExistence type="predicted"/>
<feature type="region of interest" description="Disordered" evidence="1">
    <location>
        <begin position="140"/>
        <end position="235"/>
    </location>
</feature>
<evidence type="ECO:0000313" key="3">
    <source>
        <dbReference type="Proteomes" id="UP000076727"/>
    </source>
</evidence>
<dbReference type="EMBL" id="KV429127">
    <property type="protein sequence ID" value="KZT64491.1"/>
    <property type="molecule type" value="Genomic_DNA"/>
</dbReference>
<accession>A0A165LJD0</accession>